<protein>
    <recommendedName>
        <fullName evidence="1">3-dehydroquinate dehydratase</fullName>
        <ecNumber evidence="1">4.2.1.10</ecNumber>
    </recommendedName>
</protein>
<dbReference type="PANTHER" id="PTHR21272:SF3">
    <property type="entry name" value="CATABOLIC 3-DEHYDROQUINASE"/>
    <property type="match status" value="1"/>
</dbReference>
<accession>A0A5C3QCJ6</accession>
<proteinExistence type="predicted"/>
<sequence length="173" mass="18752">MTITWLPEVVQPIDGVKNTPQLDTVLLLRGAGHNLAQEIPEGTNDADLTPVQAIERDTAVFAESLGLKLVAAQSNIEGNLINHLHAARQYGAVVFSPGAYCFSSWSLYDAVAAIKTPVIEVHINNWHAKNDNRKSVMAAVCAGVIVGCGPVGYQMALLRAKELIDEKKRETKH</sequence>
<dbReference type="PANTHER" id="PTHR21272">
    <property type="entry name" value="CATABOLIC 3-DEHYDROQUINASE"/>
    <property type="match status" value="1"/>
</dbReference>
<dbReference type="AlphaFoldDB" id="A0A5C3QCJ6"/>
<reference evidence="3 4" key="1">
    <citation type="journal article" date="2019" name="Nat. Ecol. Evol.">
        <title>Megaphylogeny resolves global patterns of mushroom evolution.</title>
        <authorList>
            <person name="Varga T."/>
            <person name="Krizsan K."/>
            <person name="Foldi C."/>
            <person name="Dima B."/>
            <person name="Sanchez-Garcia M."/>
            <person name="Sanchez-Ramirez S."/>
            <person name="Szollosi G.J."/>
            <person name="Szarkandi J.G."/>
            <person name="Papp V."/>
            <person name="Albert L."/>
            <person name="Andreopoulos W."/>
            <person name="Angelini C."/>
            <person name="Antonin V."/>
            <person name="Barry K.W."/>
            <person name="Bougher N.L."/>
            <person name="Buchanan P."/>
            <person name="Buyck B."/>
            <person name="Bense V."/>
            <person name="Catcheside P."/>
            <person name="Chovatia M."/>
            <person name="Cooper J."/>
            <person name="Damon W."/>
            <person name="Desjardin D."/>
            <person name="Finy P."/>
            <person name="Geml J."/>
            <person name="Haridas S."/>
            <person name="Hughes K."/>
            <person name="Justo A."/>
            <person name="Karasinski D."/>
            <person name="Kautmanova I."/>
            <person name="Kiss B."/>
            <person name="Kocsube S."/>
            <person name="Kotiranta H."/>
            <person name="LaButti K.M."/>
            <person name="Lechner B.E."/>
            <person name="Liimatainen K."/>
            <person name="Lipzen A."/>
            <person name="Lukacs Z."/>
            <person name="Mihaltcheva S."/>
            <person name="Morgado L.N."/>
            <person name="Niskanen T."/>
            <person name="Noordeloos M.E."/>
            <person name="Ohm R.A."/>
            <person name="Ortiz-Santana B."/>
            <person name="Ovrebo C."/>
            <person name="Racz N."/>
            <person name="Riley R."/>
            <person name="Savchenko A."/>
            <person name="Shiryaev A."/>
            <person name="Soop K."/>
            <person name="Spirin V."/>
            <person name="Szebenyi C."/>
            <person name="Tomsovsky M."/>
            <person name="Tulloss R.E."/>
            <person name="Uehling J."/>
            <person name="Grigoriev I.V."/>
            <person name="Vagvolgyi C."/>
            <person name="Papp T."/>
            <person name="Martin F.M."/>
            <person name="Miettinen O."/>
            <person name="Hibbett D.S."/>
            <person name="Nagy L.G."/>
        </authorList>
    </citation>
    <scope>NUCLEOTIDE SEQUENCE [LARGE SCALE GENOMIC DNA]</scope>
    <source>
        <strain evidence="3 4">CBS 309.79</strain>
    </source>
</reference>
<dbReference type="GO" id="GO:0019631">
    <property type="term" value="P:quinate catabolic process"/>
    <property type="evidence" value="ECO:0007669"/>
    <property type="project" value="TreeGrafter"/>
</dbReference>
<keyword evidence="2" id="KW-0456">Lyase</keyword>
<keyword evidence="4" id="KW-1185">Reference proteome</keyword>
<evidence type="ECO:0000313" key="3">
    <source>
        <dbReference type="EMBL" id="TFK98779.1"/>
    </source>
</evidence>
<dbReference type="Pfam" id="PF01220">
    <property type="entry name" value="DHquinase_II"/>
    <property type="match status" value="1"/>
</dbReference>
<dbReference type="SUPFAM" id="SSF52304">
    <property type="entry name" value="Type II 3-dehydroquinate dehydratase"/>
    <property type="match status" value="1"/>
</dbReference>
<dbReference type="Gene3D" id="3.40.50.9100">
    <property type="entry name" value="Dehydroquinase, class II"/>
    <property type="match status" value="1"/>
</dbReference>
<name>A0A5C3QCJ6_9AGAR</name>
<evidence type="ECO:0000256" key="2">
    <source>
        <dbReference type="ARBA" id="ARBA00023239"/>
    </source>
</evidence>
<dbReference type="STRING" id="1884261.A0A5C3QCJ6"/>
<evidence type="ECO:0000256" key="1">
    <source>
        <dbReference type="ARBA" id="ARBA00012060"/>
    </source>
</evidence>
<dbReference type="OrthoDB" id="8191625at2759"/>
<evidence type="ECO:0000313" key="4">
    <source>
        <dbReference type="Proteomes" id="UP000305067"/>
    </source>
</evidence>
<dbReference type="InterPro" id="IPR001874">
    <property type="entry name" value="DHquinase_II"/>
</dbReference>
<organism evidence="3 4">
    <name type="scientific">Pterulicium gracile</name>
    <dbReference type="NCBI Taxonomy" id="1884261"/>
    <lineage>
        <taxon>Eukaryota</taxon>
        <taxon>Fungi</taxon>
        <taxon>Dikarya</taxon>
        <taxon>Basidiomycota</taxon>
        <taxon>Agaricomycotina</taxon>
        <taxon>Agaricomycetes</taxon>
        <taxon>Agaricomycetidae</taxon>
        <taxon>Agaricales</taxon>
        <taxon>Pleurotineae</taxon>
        <taxon>Pterulaceae</taxon>
        <taxon>Pterulicium</taxon>
    </lineage>
</organism>
<dbReference type="Proteomes" id="UP000305067">
    <property type="component" value="Unassembled WGS sequence"/>
</dbReference>
<gene>
    <name evidence="3" type="ORF">BDV98DRAFT_657741</name>
</gene>
<dbReference type="InterPro" id="IPR036441">
    <property type="entry name" value="DHquinase_II_sf"/>
</dbReference>
<dbReference type="GO" id="GO:0003855">
    <property type="term" value="F:3-dehydroquinate dehydratase activity"/>
    <property type="evidence" value="ECO:0007669"/>
    <property type="project" value="UniProtKB-EC"/>
</dbReference>
<dbReference type="EC" id="4.2.1.10" evidence="1"/>
<dbReference type="EMBL" id="ML178837">
    <property type="protein sequence ID" value="TFK98779.1"/>
    <property type="molecule type" value="Genomic_DNA"/>
</dbReference>